<dbReference type="InterPro" id="IPR051786">
    <property type="entry name" value="ASN_synthetase/amidase"/>
</dbReference>
<evidence type="ECO:0000259" key="4">
    <source>
        <dbReference type="PROSITE" id="PS51278"/>
    </source>
</evidence>
<keyword evidence="6" id="KW-1185">Reference proteome</keyword>
<comment type="catalytic activity">
    <reaction evidence="3">
        <text>L-aspartate + L-glutamine + ATP + H2O = L-asparagine + L-glutamate + AMP + diphosphate + H(+)</text>
        <dbReference type="Rhea" id="RHEA:12228"/>
        <dbReference type="ChEBI" id="CHEBI:15377"/>
        <dbReference type="ChEBI" id="CHEBI:15378"/>
        <dbReference type="ChEBI" id="CHEBI:29985"/>
        <dbReference type="ChEBI" id="CHEBI:29991"/>
        <dbReference type="ChEBI" id="CHEBI:30616"/>
        <dbReference type="ChEBI" id="CHEBI:33019"/>
        <dbReference type="ChEBI" id="CHEBI:58048"/>
        <dbReference type="ChEBI" id="CHEBI:58359"/>
        <dbReference type="ChEBI" id="CHEBI:456215"/>
        <dbReference type="EC" id="6.3.5.4"/>
    </reaction>
</comment>
<dbReference type="PANTHER" id="PTHR43284:SF1">
    <property type="entry name" value="ASPARAGINE SYNTHETASE"/>
    <property type="match status" value="1"/>
</dbReference>
<dbReference type="SUPFAM" id="SSF52402">
    <property type="entry name" value="Adenine nucleotide alpha hydrolases-like"/>
    <property type="match status" value="1"/>
</dbReference>
<dbReference type="InterPro" id="IPR014729">
    <property type="entry name" value="Rossmann-like_a/b/a_fold"/>
</dbReference>
<evidence type="ECO:0000313" key="6">
    <source>
        <dbReference type="Proteomes" id="UP001221411"/>
    </source>
</evidence>
<evidence type="ECO:0000313" key="5">
    <source>
        <dbReference type="EMBL" id="MDC0748393.1"/>
    </source>
</evidence>
<gene>
    <name evidence="5" type="ORF">POL67_44110</name>
</gene>
<dbReference type="PANTHER" id="PTHR43284">
    <property type="entry name" value="ASPARAGINE SYNTHETASE (GLUTAMINE-HYDROLYZING)"/>
    <property type="match status" value="1"/>
</dbReference>
<evidence type="ECO:0000256" key="1">
    <source>
        <dbReference type="ARBA" id="ARBA00005187"/>
    </source>
</evidence>
<organism evidence="5 6">
    <name type="scientific">Polyangium mundeleinium</name>
    <dbReference type="NCBI Taxonomy" id="2995306"/>
    <lineage>
        <taxon>Bacteria</taxon>
        <taxon>Pseudomonadati</taxon>
        <taxon>Myxococcota</taxon>
        <taxon>Polyangia</taxon>
        <taxon>Polyangiales</taxon>
        <taxon>Polyangiaceae</taxon>
        <taxon>Polyangium</taxon>
    </lineage>
</organism>
<comment type="caution">
    <text evidence="5">The sequence shown here is derived from an EMBL/GenBank/DDBJ whole genome shotgun (WGS) entry which is preliminary data.</text>
</comment>
<dbReference type="Gene3D" id="3.40.50.620">
    <property type="entry name" value="HUPs"/>
    <property type="match status" value="1"/>
</dbReference>
<proteinExistence type="predicted"/>
<reference evidence="5 6" key="1">
    <citation type="submission" date="2022-11" db="EMBL/GenBank/DDBJ databases">
        <title>Minimal conservation of predation-associated metabolite biosynthetic gene clusters underscores biosynthetic potential of Myxococcota including descriptions for ten novel species: Archangium lansinium sp. nov., Myxococcus landrumus sp. nov., Nannocystis bai.</title>
        <authorList>
            <person name="Ahearne A."/>
            <person name="Stevens C."/>
            <person name="Dowd S."/>
        </authorList>
    </citation>
    <scope>NUCLEOTIDE SEQUENCE [LARGE SCALE GENOMIC DNA]</scope>
    <source>
        <strain evidence="5 6">RJM3</strain>
    </source>
</reference>
<accession>A0ABT5F2T3</accession>
<dbReference type="PROSITE" id="PS51278">
    <property type="entry name" value="GATASE_TYPE_2"/>
    <property type="match status" value="1"/>
</dbReference>
<sequence length="454" mass="48973">MNGSFGYVSGRPGSPIDEARFSPNAVTSADGRFTLVFEGDRETPEGVLAAYAARGKRAIEELRGGFALGLWDATERTLLLARDPIGIKSLYFATAHGKLAFASEVWTLAAQGFAEKRLSRRAVASFLATGAVAEPDTILEGVSPLPPATILTYREGHTRSATYWKLPSEPGTTHAAAPLEAALAETLSTPATPPLAPDEREITEAIEALDQPSTSFPQAFRAAKSAGEAAFSGLGRSALFPAASRLLHFGALFARDRSVERAYAGLRCKEMTDALAAASFRDGAIATHPSLLHLEGYTLLPVRIPEELEPSLARRKIRLDRALAVLDLANDLHGTALRDADLACRRHGLLLRAPLLDRAVVEHALGLPLRGALRHTRARSAPAPPLAAWLRGPLRAWAERTLLDEARRYAPFLDAHVLAVFWRGLFDDKGTYAAPNVFAWATLIAYLKSHDATI</sequence>
<name>A0ABT5F2T3_9BACT</name>
<protein>
    <recommendedName>
        <fullName evidence="2">asparagine synthase (glutamine-hydrolyzing)</fullName>
        <ecNumber evidence="2">6.3.5.4</ecNumber>
    </recommendedName>
</protein>
<comment type="pathway">
    <text evidence="1">Amino-acid biosynthesis; L-asparagine biosynthesis; L-asparagine from L-aspartate (L-Gln route): step 1/1.</text>
</comment>
<dbReference type="Proteomes" id="UP001221411">
    <property type="component" value="Unassembled WGS sequence"/>
</dbReference>
<evidence type="ECO:0000256" key="2">
    <source>
        <dbReference type="ARBA" id="ARBA00012737"/>
    </source>
</evidence>
<dbReference type="InterPro" id="IPR001962">
    <property type="entry name" value="Asn_synthase"/>
</dbReference>
<dbReference type="RefSeq" id="WP_271927313.1">
    <property type="nucleotide sequence ID" value="NZ_JAQNDO010000001.1"/>
</dbReference>
<dbReference type="Pfam" id="PF13537">
    <property type="entry name" value="GATase_7"/>
    <property type="match status" value="1"/>
</dbReference>
<dbReference type="Pfam" id="PF00733">
    <property type="entry name" value="Asn_synthase"/>
    <property type="match status" value="1"/>
</dbReference>
<dbReference type="InterPro" id="IPR029055">
    <property type="entry name" value="Ntn_hydrolases_N"/>
</dbReference>
<evidence type="ECO:0000256" key="3">
    <source>
        <dbReference type="ARBA" id="ARBA00048741"/>
    </source>
</evidence>
<feature type="domain" description="Glutamine amidotransferase type-2" evidence="4">
    <location>
        <begin position="1"/>
        <end position="156"/>
    </location>
</feature>
<dbReference type="Gene3D" id="3.60.20.10">
    <property type="entry name" value="Glutamine Phosphoribosylpyrophosphate, subunit 1, domain 1"/>
    <property type="match status" value="1"/>
</dbReference>
<dbReference type="EMBL" id="JAQNDO010000001">
    <property type="protein sequence ID" value="MDC0748393.1"/>
    <property type="molecule type" value="Genomic_DNA"/>
</dbReference>
<dbReference type="SUPFAM" id="SSF56235">
    <property type="entry name" value="N-terminal nucleophile aminohydrolases (Ntn hydrolases)"/>
    <property type="match status" value="1"/>
</dbReference>
<dbReference type="InterPro" id="IPR017932">
    <property type="entry name" value="GATase_2_dom"/>
</dbReference>
<dbReference type="EC" id="6.3.5.4" evidence="2"/>